<gene>
    <name evidence="7" type="primary">Acey_s0437.g1452</name>
    <name evidence="7" type="ORF">Y032_0437g1452</name>
</gene>
<comment type="similarity">
    <text evidence="1 4">Belongs to the AAA ATPase family.</text>
</comment>
<reference evidence="8" key="1">
    <citation type="journal article" date="2015" name="Nat. Genet.">
        <title>The genome and transcriptome of the zoonotic hookworm Ancylostoma ceylanicum identify infection-specific gene families.</title>
        <authorList>
            <person name="Schwarz E.M."/>
            <person name="Hu Y."/>
            <person name="Antoshechkin I."/>
            <person name="Miller M.M."/>
            <person name="Sternberg P.W."/>
            <person name="Aroian R.V."/>
        </authorList>
    </citation>
    <scope>NUCLEOTIDE SEQUENCE</scope>
    <source>
        <strain evidence="8">HY135</strain>
    </source>
</reference>
<dbReference type="AlphaFoldDB" id="A0A016WZX1"/>
<dbReference type="Pfam" id="PF00004">
    <property type="entry name" value="AAA"/>
    <property type="match status" value="1"/>
</dbReference>
<sequence>MENLSLTDMRQLATRIQIQAKIRAPFPPILKCDVDTALANLRLAASIVSKTREDAKTSLDDVGGMEREKRKLTEVLIWPSKYSEVFRSYGVRNGKGVLLHGPSGCGKTLLARAIAAESKFECIFIKGPELLSKYIGSSEENVRNVFERARASSPCIIIFDELDSLAPQRGSDNTGVTDRVVNQLLTEMDGAEGLQGVFVIGCTSRMDLIDPALLRPGRFDHLLECGIPSKEDRADILRIILRSVNFDPELSIPKWVARTDGWTGADLKALITNAQFDALRKTSNDSLKAVVTDSNIGAVFQDSLPRQSGGIKKQLKELRRSIARENKQQNSSNTPDWSAVEPTAPRAPTPAQSQLRHTRSGNESATHVMTWTPAPATLKGLKASDSVLRVRDAPRMTPIST</sequence>
<dbReference type="GO" id="GO:0005524">
    <property type="term" value="F:ATP binding"/>
    <property type="evidence" value="ECO:0007669"/>
    <property type="project" value="UniProtKB-KW"/>
</dbReference>
<dbReference type="InterPro" id="IPR027417">
    <property type="entry name" value="P-loop_NTPase"/>
</dbReference>
<evidence type="ECO:0000313" key="7">
    <source>
        <dbReference type="EMBL" id="EYC45136.1"/>
    </source>
</evidence>
<keyword evidence="3 4" id="KW-0067">ATP-binding</keyword>
<dbReference type="InterPro" id="IPR003593">
    <property type="entry name" value="AAA+_ATPase"/>
</dbReference>
<evidence type="ECO:0000256" key="4">
    <source>
        <dbReference type="RuleBase" id="RU003651"/>
    </source>
</evidence>
<evidence type="ECO:0000313" key="8">
    <source>
        <dbReference type="Proteomes" id="UP000024635"/>
    </source>
</evidence>
<dbReference type="SMART" id="SM00382">
    <property type="entry name" value="AAA"/>
    <property type="match status" value="1"/>
</dbReference>
<dbReference type="EMBL" id="JARK01000037">
    <property type="protein sequence ID" value="EYC45136.1"/>
    <property type="molecule type" value="Genomic_DNA"/>
</dbReference>
<accession>A0A016WZX1</accession>
<proteinExistence type="inferred from homology"/>
<dbReference type="GO" id="GO:0016887">
    <property type="term" value="F:ATP hydrolysis activity"/>
    <property type="evidence" value="ECO:0007669"/>
    <property type="project" value="InterPro"/>
</dbReference>
<evidence type="ECO:0000259" key="6">
    <source>
        <dbReference type="SMART" id="SM00382"/>
    </source>
</evidence>
<feature type="compositionally biased region" description="Polar residues" evidence="5">
    <location>
        <begin position="350"/>
        <end position="365"/>
    </location>
</feature>
<protein>
    <recommendedName>
        <fullName evidence="6">AAA+ ATPase domain-containing protein</fullName>
    </recommendedName>
</protein>
<dbReference type="Gene3D" id="1.10.8.60">
    <property type="match status" value="1"/>
</dbReference>
<evidence type="ECO:0000256" key="1">
    <source>
        <dbReference type="ARBA" id="ARBA00006914"/>
    </source>
</evidence>
<keyword evidence="2 4" id="KW-0547">Nucleotide-binding</keyword>
<dbReference type="InterPro" id="IPR003960">
    <property type="entry name" value="ATPase_AAA_CS"/>
</dbReference>
<dbReference type="FunFam" id="3.40.50.300:FF:000149">
    <property type="entry name" value="Nuclear valosin-containing protein-like"/>
    <property type="match status" value="1"/>
</dbReference>
<dbReference type="OrthoDB" id="2187at2759"/>
<dbReference type="GO" id="GO:0016558">
    <property type="term" value="P:protein import into peroxisome matrix"/>
    <property type="evidence" value="ECO:0007669"/>
    <property type="project" value="TreeGrafter"/>
</dbReference>
<dbReference type="GO" id="GO:0005778">
    <property type="term" value="C:peroxisomal membrane"/>
    <property type="evidence" value="ECO:0007669"/>
    <property type="project" value="TreeGrafter"/>
</dbReference>
<evidence type="ECO:0000256" key="3">
    <source>
        <dbReference type="ARBA" id="ARBA00022840"/>
    </source>
</evidence>
<dbReference type="Proteomes" id="UP000024635">
    <property type="component" value="Unassembled WGS sequence"/>
</dbReference>
<evidence type="ECO:0000256" key="5">
    <source>
        <dbReference type="SAM" id="MobiDB-lite"/>
    </source>
</evidence>
<dbReference type="PANTHER" id="PTHR23077:SF12">
    <property type="entry name" value="PEROXISOMAL ATPASE PEX1"/>
    <property type="match status" value="1"/>
</dbReference>
<dbReference type="GO" id="GO:0005829">
    <property type="term" value="C:cytosol"/>
    <property type="evidence" value="ECO:0007669"/>
    <property type="project" value="TreeGrafter"/>
</dbReference>
<dbReference type="InterPro" id="IPR050168">
    <property type="entry name" value="AAA_ATPase_domain"/>
</dbReference>
<organism evidence="7 8">
    <name type="scientific">Ancylostoma ceylanicum</name>
    <dbReference type="NCBI Taxonomy" id="53326"/>
    <lineage>
        <taxon>Eukaryota</taxon>
        <taxon>Metazoa</taxon>
        <taxon>Ecdysozoa</taxon>
        <taxon>Nematoda</taxon>
        <taxon>Chromadorea</taxon>
        <taxon>Rhabditida</taxon>
        <taxon>Rhabditina</taxon>
        <taxon>Rhabditomorpha</taxon>
        <taxon>Strongyloidea</taxon>
        <taxon>Ancylostomatidae</taxon>
        <taxon>Ancylostomatinae</taxon>
        <taxon>Ancylostoma</taxon>
    </lineage>
</organism>
<name>A0A016WZX1_9BILA</name>
<comment type="caution">
    <text evidence="7">The sequence shown here is derived from an EMBL/GenBank/DDBJ whole genome shotgun (WGS) entry which is preliminary data.</text>
</comment>
<dbReference type="PROSITE" id="PS00674">
    <property type="entry name" value="AAA"/>
    <property type="match status" value="1"/>
</dbReference>
<dbReference type="InterPro" id="IPR003959">
    <property type="entry name" value="ATPase_AAA_core"/>
</dbReference>
<keyword evidence="8" id="KW-1185">Reference proteome</keyword>
<dbReference type="SUPFAM" id="SSF52540">
    <property type="entry name" value="P-loop containing nucleoside triphosphate hydrolases"/>
    <property type="match status" value="1"/>
</dbReference>
<dbReference type="InterPro" id="IPR041569">
    <property type="entry name" value="AAA_lid_3"/>
</dbReference>
<dbReference type="Pfam" id="PF17862">
    <property type="entry name" value="AAA_lid_3"/>
    <property type="match status" value="1"/>
</dbReference>
<feature type="region of interest" description="Disordered" evidence="5">
    <location>
        <begin position="323"/>
        <end position="365"/>
    </location>
</feature>
<feature type="domain" description="AAA+ ATPase" evidence="6">
    <location>
        <begin position="93"/>
        <end position="229"/>
    </location>
</feature>
<dbReference type="PANTHER" id="PTHR23077">
    <property type="entry name" value="AAA-FAMILY ATPASE"/>
    <property type="match status" value="1"/>
</dbReference>
<dbReference type="STRING" id="53326.A0A016WZX1"/>
<dbReference type="Gene3D" id="3.40.50.300">
    <property type="entry name" value="P-loop containing nucleotide triphosphate hydrolases"/>
    <property type="match status" value="1"/>
</dbReference>
<evidence type="ECO:0000256" key="2">
    <source>
        <dbReference type="ARBA" id="ARBA00022741"/>
    </source>
</evidence>